<feature type="transmembrane region" description="Helical" evidence="17">
    <location>
        <begin position="12"/>
        <end position="34"/>
    </location>
</feature>
<evidence type="ECO:0000256" key="17">
    <source>
        <dbReference type="SAM" id="Phobius"/>
    </source>
</evidence>
<dbReference type="SMART" id="SM00184">
    <property type="entry name" value="RING"/>
    <property type="match status" value="1"/>
</dbReference>
<keyword evidence="7 17" id="KW-0812">Transmembrane</keyword>
<feature type="transmembrane region" description="Helical" evidence="17">
    <location>
        <begin position="146"/>
        <end position="169"/>
    </location>
</feature>
<feature type="compositionally biased region" description="Polar residues" evidence="16">
    <location>
        <begin position="567"/>
        <end position="582"/>
    </location>
</feature>
<dbReference type="PANTHER" id="PTHR22763:SF184">
    <property type="entry name" value="E3 UBIQUITIN-PROTEIN LIGASE SYNOVIOLIN"/>
    <property type="match status" value="1"/>
</dbReference>
<dbReference type="STRING" id="448386.A0A2V3J5U4"/>
<dbReference type="Gene3D" id="3.30.40.10">
    <property type="entry name" value="Zinc/RING finger domain, C3HC4 (zinc finger)"/>
    <property type="match status" value="1"/>
</dbReference>
<evidence type="ECO:0000256" key="12">
    <source>
        <dbReference type="ARBA" id="ARBA00022833"/>
    </source>
</evidence>
<evidence type="ECO:0000256" key="10">
    <source>
        <dbReference type="ARBA" id="ARBA00022786"/>
    </source>
</evidence>
<dbReference type="GO" id="GO:0043161">
    <property type="term" value="P:proteasome-mediated ubiquitin-dependent protein catabolic process"/>
    <property type="evidence" value="ECO:0007669"/>
    <property type="project" value="TreeGrafter"/>
</dbReference>
<feature type="domain" description="RING-type" evidence="18">
    <location>
        <begin position="297"/>
        <end position="335"/>
    </location>
</feature>
<dbReference type="PROSITE" id="PS50089">
    <property type="entry name" value="ZF_RING_2"/>
    <property type="match status" value="1"/>
</dbReference>
<dbReference type="Proteomes" id="UP000247409">
    <property type="component" value="Unassembled WGS sequence"/>
</dbReference>
<sequence>MALPFITSFRGYAFFSILLSAAVLTHAVYTKRFFYRTVVYLSHSKLAIMATANMALVSILLVWRIIQLIFLGPLRFRELERLQLRARDAIIEYCFAISVFRDDFNYRFVALVMTVLLLKSLHWLAKDRTDFLEEQPLSPFRTHMRLVGLLILLCSLDCFLAVTCVRITFNSNGRSMYVLFSFEFTLLLIELASNVFQYVFLLIDQRMQGRWESKGLFTFYADLLCDMSTLTFYIIFLVYVHLYYSFPFHILRELYVTLSKFQRRCTDFLRYRRVVANMNEVVEEVTEEELQQGDRTCIICREEMESAIKLACGHMFHPRCLQSWLKRQLSCPTCRATIDVDRSASRNQNDNSNQNANANQGAGNQRAQPENQAQPQRPQQPLQQIRAQQQPQRQPLHPNAPQNPHLGEAGARLYNFANQWINQVMNEAGIQQQPANGAPPNGANPPPPNARNQNANHNHHHHHHHHHHHSMHPRTLQQQVAAQAQHQNGHRLHPNAFPQYPFPAGQNAIAHMQLRARRRGALASLPQAYDQQYRVQLPPLNNLAGHRNRAQDHPTNPAAQTEPEANMESSNTNAQSISDVEQTSTASRQPAPSSSSPSSASGSASASSSTPSQTANRSTASRTAGDRSTAGHPGRPMEPAPMTQYELGLRSGIQFYLNILRARDQAIAQRAAATRALPLERLFDIQRQIEVLRSEVQDLVLQVTEAQVNTMDNTAQDNNDQLEQTTAAPAETETRSEERTANEAMNSQEEAASDDITEQVPNTAREHSVADEREPVEEPLSTTQASDASASASQEVQGGDEERENDADDEDSVAERIRRRRLQFLERNNRL</sequence>
<feature type="compositionally biased region" description="Low complexity" evidence="16">
    <location>
        <begin position="477"/>
        <end position="487"/>
    </location>
</feature>
<dbReference type="InterPro" id="IPR001841">
    <property type="entry name" value="Znf_RING"/>
</dbReference>
<dbReference type="EMBL" id="NBIV01000002">
    <property type="protein sequence ID" value="PXF49796.1"/>
    <property type="molecule type" value="Genomic_DNA"/>
</dbReference>
<proteinExistence type="inferred from homology"/>
<dbReference type="SUPFAM" id="SSF57850">
    <property type="entry name" value="RING/U-box"/>
    <property type="match status" value="1"/>
</dbReference>
<feature type="compositionally biased region" description="Low complexity" evidence="16">
    <location>
        <begin position="345"/>
        <end position="395"/>
    </location>
</feature>
<keyword evidence="12" id="KW-0862">Zinc</keyword>
<dbReference type="EC" id="2.3.2.27" evidence="5"/>
<keyword evidence="14 17" id="KW-0472">Membrane</keyword>
<keyword evidence="13 17" id="KW-1133">Transmembrane helix</keyword>
<dbReference type="AlphaFoldDB" id="A0A2V3J5U4"/>
<feature type="compositionally biased region" description="Basic and acidic residues" evidence="16">
    <location>
        <begin position="764"/>
        <end position="773"/>
    </location>
</feature>
<dbReference type="CDD" id="cd16479">
    <property type="entry name" value="RING-H2_synoviolin"/>
    <property type="match status" value="1"/>
</dbReference>
<feature type="transmembrane region" description="Helical" evidence="17">
    <location>
        <begin position="46"/>
        <end position="66"/>
    </location>
</feature>
<feature type="region of interest" description="Disordered" evidence="16">
    <location>
        <begin position="542"/>
        <end position="642"/>
    </location>
</feature>
<evidence type="ECO:0000256" key="14">
    <source>
        <dbReference type="ARBA" id="ARBA00023136"/>
    </source>
</evidence>
<evidence type="ECO:0000256" key="15">
    <source>
        <dbReference type="PROSITE-ProRule" id="PRU00175"/>
    </source>
</evidence>
<evidence type="ECO:0000256" key="3">
    <source>
        <dbReference type="ARBA" id="ARBA00004906"/>
    </source>
</evidence>
<organism evidence="19 20">
    <name type="scientific">Gracilariopsis chorda</name>
    <dbReference type="NCBI Taxonomy" id="448386"/>
    <lineage>
        <taxon>Eukaryota</taxon>
        <taxon>Rhodophyta</taxon>
        <taxon>Florideophyceae</taxon>
        <taxon>Rhodymeniophycidae</taxon>
        <taxon>Gracilariales</taxon>
        <taxon>Gracilariaceae</taxon>
        <taxon>Gracilariopsis</taxon>
    </lineage>
</organism>
<comment type="catalytic activity">
    <reaction evidence="1">
        <text>S-ubiquitinyl-[E2 ubiquitin-conjugating enzyme]-L-cysteine + [acceptor protein]-L-lysine = [E2 ubiquitin-conjugating enzyme]-L-cysteine + N(6)-ubiquitinyl-[acceptor protein]-L-lysine.</text>
        <dbReference type="EC" id="2.3.2.27"/>
    </reaction>
</comment>
<dbReference type="PANTHER" id="PTHR22763">
    <property type="entry name" value="RING ZINC FINGER PROTEIN"/>
    <property type="match status" value="1"/>
</dbReference>
<evidence type="ECO:0000256" key="1">
    <source>
        <dbReference type="ARBA" id="ARBA00000900"/>
    </source>
</evidence>
<feature type="compositionally biased region" description="Basic and acidic residues" evidence="16">
    <location>
        <begin position="732"/>
        <end position="741"/>
    </location>
</feature>
<keyword evidence="11" id="KW-0256">Endoplasmic reticulum</keyword>
<feature type="transmembrane region" description="Helical" evidence="17">
    <location>
        <begin position="223"/>
        <end position="244"/>
    </location>
</feature>
<dbReference type="GO" id="GO:0008270">
    <property type="term" value="F:zinc ion binding"/>
    <property type="evidence" value="ECO:0007669"/>
    <property type="project" value="UniProtKB-KW"/>
</dbReference>
<evidence type="ECO:0000256" key="8">
    <source>
        <dbReference type="ARBA" id="ARBA00022723"/>
    </source>
</evidence>
<protein>
    <recommendedName>
        <fullName evidence="5">RING-type E3 ubiquitin transferase</fullName>
        <ecNumber evidence="5">2.3.2.27</ecNumber>
    </recommendedName>
</protein>
<dbReference type="InterPro" id="IPR013083">
    <property type="entry name" value="Znf_RING/FYVE/PHD"/>
</dbReference>
<keyword evidence="6" id="KW-0808">Transferase</keyword>
<evidence type="ECO:0000256" key="13">
    <source>
        <dbReference type="ARBA" id="ARBA00022989"/>
    </source>
</evidence>
<evidence type="ECO:0000256" key="11">
    <source>
        <dbReference type="ARBA" id="ARBA00022824"/>
    </source>
</evidence>
<reference evidence="19 20" key="1">
    <citation type="journal article" date="2018" name="Mol. Biol. Evol.">
        <title>Analysis of the draft genome of the red seaweed Gracilariopsis chorda provides insights into genome size evolution in Rhodophyta.</title>
        <authorList>
            <person name="Lee J."/>
            <person name="Yang E.C."/>
            <person name="Graf L."/>
            <person name="Yang J.H."/>
            <person name="Qiu H."/>
            <person name="Zel Zion U."/>
            <person name="Chan C.X."/>
            <person name="Stephens T.G."/>
            <person name="Weber A.P.M."/>
            <person name="Boo G.H."/>
            <person name="Boo S.M."/>
            <person name="Kim K.M."/>
            <person name="Shin Y."/>
            <person name="Jung M."/>
            <person name="Lee S.J."/>
            <person name="Yim H.S."/>
            <person name="Lee J.H."/>
            <person name="Bhattacharya D."/>
            <person name="Yoon H.S."/>
        </authorList>
    </citation>
    <scope>NUCLEOTIDE SEQUENCE [LARGE SCALE GENOMIC DNA]</scope>
    <source>
        <strain evidence="19 20">SKKU-2015</strain>
        <tissue evidence="19">Whole body</tissue>
    </source>
</reference>
<feature type="region of interest" description="Disordered" evidence="16">
    <location>
        <begin position="432"/>
        <end position="500"/>
    </location>
</feature>
<gene>
    <name evidence="19" type="ORF">BWQ96_00448</name>
</gene>
<comment type="caution">
    <text evidence="19">The sequence shown here is derived from an EMBL/GenBank/DDBJ whole genome shotgun (WGS) entry which is preliminary data.</text>
</comment>
<comment type="subcellular location">
    <subcellularLocation>
        <location evidence="2">Endoplasmic reticulum membrane</location>
        <topology evidence="2">Multi-pass membrane protein</topology>
    </subcellularLocation>
</comment>
<evidence type="ECO:0000313" key="20">
    <source>
        <dbReference type="Proteomes" id="UP000247409"/>
    </source>
</evidence>
<keyword evidence="10" id="KW-0833">Ubl conjugation pathway</keyword>
<feature type="transmembrane region" description="Helical" evidence="17">
    <location>
        <begin position="175"/>
        <end position="203"/>
    </location>
</feature>
<feature type="compositionally biased region" description="Basic residues" evidence="16">
    <location>
        <begin position="457"/>
        <end position="472"/>
    </location>
</feature>
<dbReference type="GO" id="GO:0036503">
    <property type="term" value="P:ERAD pathway"/>
    <property type="evidence" value="ECO:0007669"/>
    <property type="project" value="TreeGrafter"/>
</dbReference>
<evidence type="ECO:0000256" key="7">
    <source>
        <dbReference type="ARBA" id="ARBA00022692"/>
    </source>
</evidence>
<dbReference type="GO" id="GO:0005789">
    <property type="term" value="C:endoplasmic reticulum membrane"/>
    <property type="evidence" value="ECO:0007669"/>
    <property type="project" value="UniProtKB-SubCell"/>
</dbReference>
<evidence type="ECO:0000256" key="5">
    <source>
        <dbReference type="ARBA" id="ARBA00012483"/>
    </source>
</evidence>
<feature type="compositionally biased region" description="Acidic residues" evidence="16">
    <location>
        <begin position="798"/>
        <end position="812"/>
    </location>
</feature>
<dbReference type="GO" id="GO:0061630">
    <property type="term" value="F:ubiquitin protein ligase activity"/>
    <property type="evidence" value="ECO:0007669"/>
    <property type="project" value="UniProtKB-EC"/>
</dbReference>
<evidence type="ECO:0000313" key="19">
    <source>
        <dbReference type="EMBL" id="PXF49796.1"/>
    </source>
</evidence>
<dbReference type="Pfam" id="PF13639">
    <property type="entry name" value="zf-RING_2"/>
    <property type="match status" value="1"/>
</dbReference>
<feature type="region of interest" description="Disordered" evidence="16">
    <location>
        <begin position="344"/>
        <end position="407"/>
    </location>
</feature>
<feature type="compositionally biased region" description="Low complexity" evidence="16">
    <location>
        <begin position="432"/>
        <end position="441"/>
    </location>
</feature>
<dbReference type="InterPro" id="IPR050731">
    <property type="entry name" value="HRD1_E3_ubiq-ligases"/>
</dbReference>
<evidence type="ECO:0000256" key="9">
    <source>
        <dbReference type="ARBA" id="ARBA00022771"/>
    </source>
</evidence>
<keyword evidence="9 15" id="KW-0863">Zinc-finger</keyword>
<evidence type="ECO:0000256" key="4">
    <source>
        <dbReference type="ARBA" id="ARBA00010089"/>
    </source>
</evidence>
<dbReference type="InterPro" id="IPR058051">
    <property type="entry name" value="Znf_RING_synoviolin"/>
</dbReference>
<comment type="pathway">
    <text evidence="3">Protein modification; protein ubiquitination.</text>
</comment>
<evidence type="ECO:0000256" key="6">
    <source>
        <dbReference type="ARBA" id="ARBA00022679"/>
    </source>
</evidence>
<feature type="region of interest" description="Disordered" evidence="16">
    <location>
        <begin position="711"/>
        <end position="831"/>
    </location>
</feature>
<dbReference type="InterPro" id="IPR057992">
    <property type="entry name" value="TPR_SYVN1_N"/>
</dbReference>
<feature type="compositionally biased region" description="Low complexity" evidence="16">
    <location>
        <begin position="583"/>
        <end position="615"/>
    </location>
</feature>
<dbReference type="OrthoDB" id="7759664at2759"/>
<name>A0A2V3J5U4_9FLOR</name>
<accession>A0A2V3J5U4</accession>
<keyword evidence="8" id="KW-0479">Metal-binding</keyword>
<feature type="compositionally biased region" description="Polar residues" evidence="16">
    <location>
        <begin position="711"/>
        <end position="724"/>
    </location>
</feature>
<keyword evidence="20" id="KW-1185">Reference proteome</keyword>
<dbReference type="Pfam" id="PF25563">
    <property type="entry name" value="TPR_SYVN1_N"/>
    <property type="match status" value="1"/>
</dbReference>
<evidence type="ECO:0000256" key="16">
    <source>
        <dbReference type="SAM" id="MobiDB-lite"/>
    </source>
</evidence>
<evidence type="ECO:0000256" key="2">
    <source>
        <dbReference type="ARBA" id="ARBA00004477"/>
    </source>
</evidence>
<evidence type="ECO:0000259" key="18">
    <source>
        <dbReference type="PROSITE" id="PS50089"/>
    </source>
</evidence>
<comment type="similarity">
    <text evidence="4">Belongs to the HRD1 family.</text>
</comment>